<evidence type="ECO:0000259" key="5">
    <source>
        <dbReference type="SMART" id="SM00079"/>
    </source>
</evidence>
<sequence>MSSSLTSSLPLVKRLGLGTLAAMAGLSMAACGAGGSTGESETQSSSQSESAAPVNTPEADALPTVTPGKLTVATGEPAFSPWVENDDPESGEGFEAAVAYAVAEELGFARENVVWIRTPFDTVIAPGPKDFDVNIQQFTVTPEREKAVDFSSPYYTTTQAIVSVEGNTGADAKSLADLKDVKFGVAAGSNAAAILEEQVAPTKEIAVFNSNDDAVASLKAGQIDALVTDLPTVLYLQAAVLDNGVVVGQFAPVAGDGDQFAFLLPKDSELTPAVSAAVDALAANGTLAELENTWIAEGASAPVLK</sequence>
<dbReference type="Pfam" id="PF00497">
    <property type="entry name" value="SBP_bac_3"/>
    <property type="match status" value="1"/>
</dbReference>
<dbReference type="GO" id="GO:0016020">
    <property type="term" value="C:membrane"/>
    <property type="evidence" value="ECO:0007669"/>
    <property type="project" value="InterPro"/>
</dbReference>
<protein>
    <submittedName>
        <fullName evidence="6">ABC transporter substrate-binding protein</fullName>
    </submittedName>
</protein>
<dbReference type="CDD" id="cd13530">
    <property type="entry name" value="PBP2_peptides_like"/>
    <property type="match status" value="1"/>
</dbReference>
<dbReference type="PANTHER" id="PTHR35936:SF17">
    <property type="entry name" value="ARGININE-BINDING EXTRACELLULAR PROTEIN ARTP"/>
    <property type="match status" value="1"/>
</dbReference>
<dbReference type="PANTHER" id="PTHR35936">
    <property type="entry name" value="MEMBRANE-BOUND LYTIC MUREIN TRANSGLYCOSYLASE F"/>
    <property type="match status" value="1"/>
</dbReference>
<dbReference type="InterPro" id="IPR001638">
    <property type="entry name" value="Solute-binding_3/MltF_N"/>
</dbReference>
<dbReference type="EMBL" id="CP138335">
    <property type="protein sequence ID" value="XBW08691.1"/>
    <property type="molecule type" value="Genomic_DNA"/>
</dbReference>
<dbReference type="SUPFAM" id="SSF53850">
    <property type="entry name" value="Periplasmic binding protein-like II"/>
    <property type="match status" value="1"/>
</dbReference>
<dbReference type="Gene3D" id="3.40.190.10">
    <property type="entry name" value="Periplasmic binding protein-like II"/>
    <property type="match status" value="2"/>
</dbReference>
<feature type="region of interest" description="Disordered" evidence="2">
    <location>
        <begin position="31"/>
        <end position="70"/>
    </location>
</feature>
<accession>A0AAU7V8R8</accession>
<keyword evidence="1 3" id="KW-0732">Signal</keyword>
<evidence type="ECO:0000256" key="1">
    <source>
        <dbReference type="ARBA" id="ARBA00022729"/>
    </source>
</evidence>
<dbReference type="AlphaFoldDB" id="A0AAU7V8R8"/>
<dbReference type="SMART" id="SM00062">
    <property type="entry name" value="PBPb"/>
    <property type="match status" value="1"/>
</dbReference>
<reference evidence="6" key="1">
    <citation type="submission" date="2023-11" db="EMBL/GenBank/DDBJ databases">
        <title>Scrofimicrobium hongkongense sp. nov., isolated from a patient with peritonitis.</title>
        <authorList>
            <person name="Lao H.Y."/>
            <person name="Wong A.Y.P."/>
            <person name="Ng T.L."/>
            <person name="Wong R.Y.L."/>
            <person name="Yau M.C.Y."/>
            <person name="Lam J.Y.W."/>
            <person name="Siu G.K.H."/>
        </authorList>
    </citation>
    <scope>NUCLEOTIDE SEQUENCE</scope>
    <source>
        <strain evidence="6">R131</strain>
    </source>
</reference>
<organism evidence="6">
    <name type="scientific">Scrofimicrobium appendicitidis</name>
    <dbReference type="NCBI Taxonomy" id="3079930"/>
    <lineage>
        <taxon>Bacteria</taxon>
        <taxon>Bacillati</taxon>
        <taxon>Actinomycetota</taxon>
        <taxon>Actinomycetes</taxon>
        <taxon>Actinomycetales</taxon>
        <taxon>Actinomycetaceae</taxon>
        <taxon>Scrofimicrobium</taxon>
    </lineage>
</organism>
<dbReference type="SMART" id="SM00079">
    <property type="entry name" value="PBPe"/>
    <property type="match status" value="1"/>
</dbReference>
<feature type="domain" description="Ionotropic glutamate receptor C-terminal" evidence="5">
    <location>
        <begin position="69"/>
        <end position="297"/>
    </location>
</feature>
<dbReference type="InterPro" id="IPR001320">
    <property type="entry name" value="Iontro_rcpt_C"/>
</dbReference>
<proteinExistence type="predicted"/>
<dbReference type="RefSeq" id="WP_350258891.1">
    <property type="nucleotide sequence ID" value="NZ_CP138335.1"/>
</dbReference>
<evidence type="ECO:0000256" key="3">
    <source>
        <dbReference type="SAM" id="SignalP"/>
    </source>
</evidence>
<dbReference type="KEGG" id="sapp:SAC06_03800"/>
<evidence type="ECO:0000313" key="6">
    <source>
        <dbReference type="EMBL" id="XBW08691.1"/>
    </source>
</evidence>
<feature type="chain" id="PRO_5043772947" evidence="3">
    <location>
        <begin position="30"/>
        <end position="305"/>
    </location>
</feature>
<dbReference type="GO" id="GO:0015276">
    <property type="term" value="F:ligand-gated monoatomic ion channel activity"/>
    <property type="evidence" value="ECO:0007669"/>
    <property type="project" value="InterPro"/>
</dbReference>
<evidence type="ECO:0000256" key="2">
    <source>
        <dbReference type="SAM" id="MobiDB-lite"/>
    </source>
</evidence>
<evidence type="ECO:0000259" key="4">
    <source>
        <dbReference type="SMART" id="SM00062"/>
    </source>
</evidence>
<feature type="compositionally biased region" description="Low complexity" evidence="2">
    <location>
        <begin position="38"/>
        <end position="52"/>
    </location>
</feature>
<feature type="signal peptide" evidence="3">
    <location>
        <begin position="1"/>
        <end position="29"/>
    </location>
</feature>
<feature type="domain" description="Solute-binding protein family 3/N-terminal" evidence="4">
    <location>
        <begin position="69"/>
        <end position="298"/>
    </location>
</feature>
<name>A0AAU7V8R8_9ACTO</name>
<gene>
    <name evidence="6" type="ORF">SAC06_03800</name>
</gene>